<sequence>MSPRGCLIRIGSAAEPMSERMIKQLFATRTRNSIGRITAPRQELSFAQLKIYYEAIGRPLNGKFATNLELKTAEGAYNYAAGLSAGGYE</sequence>
<organism evidence="1 2">
    <name type="scientific">Thalassobacterium maritimum</name>
    <dbReference type="NCBI Taxonomy" id="3041265"/>
    <lineage>
        <taxon>Bacteria</taxon>
        <taxon>Pseudomonadati</taxon>
        <taxon>Verrucomicrobiota</taxon>
        <taxon>Opitutia</taxon>
        <taxon>Puniceicoccales</taxon>
        <taxon>Coraliomargaritaceae</taxon>
        <taxon>Thalassobacterium</taxon>
    </lineage>
</organism>
<accession>A0ABU1ARS2</accession>
<protein>
    <submittedName>
        <fullName evidence="1">Uncharacterized protein</fullName>
    </submittedName>
</protein>
<dbReference type="EMBL" id="JARXHW010000008">
    <property type="protein sequence ID" value="MDQ8206860.1"/>
    <property type="molecule type" value="Genomic_DNA"/>
</dbReference>
<reference evidence="1 2" key="1">
    <citation type="submission" date="2023-04" db="EMBL/GenBank/DDBJ databases">
        <title>A novel bacteria isolated from coastal sediment.</title>
        <authorList>
            <person name="Liu X.-J."/>
            <person name="Du Z.-J."/>
        </authorList>
    </citation>
    <scope>NUCLEOTIDE SEQUENCE [LARGE SCALE GENOMIC DNA]</scope>
    <source>
        <strain evidence="1 2">SDUM461003</strain>
    </source>
</reference>
<dbReference type="Proteomes" id="UP001225316">
    <property type="component" value="Unassembled WGS sequence"/>
</dbReference>
<dbReference type="RefSeq" id="WP_308948991.1">
    <property type="nucleotide sequence ID" value="NZ_JARXHW010000008.1"/>
</dbReference>
<comment type="caution">
    <text evidence="1">The sequence shown here is derived from an EMBL/GenBank/DDBJ whole genome shotgun (WGS) entry which is preliminary data.</text>
</comment>
<name>A0ABU1ARS2_9BACT</name>
<evidence type="ECO:0000313" key="2">
    <source>
        <dbReference type="Proteomes" id="UP001225316"/>
    </source>
</evidence>
<keyword evidence="2" id="KW-1185">Reference proteome</keyword>
<evidence type="ECO:0000313" key="1">
    <source>
        <dbReference type="EMBL" id="MDQ8206860.1"/>
    </source>
</evidence>
<gene>
    <name evidence="1" type="ORF">QEH52_05030</name>
</gene>
<proteinExistence type="predicted"/>